<evidence type="ECO:0000256" key="3">
    <source>
        <dbReference type="ARBA" id="ARBA00022729"/>
    </source>
</evidence>
<evidence type="ECO:0000256" key="4">
    <source>
        <dbReference type="ARBA" id="ARBA00023065"/>
    </source>
</evidence>
<organism evidence="10 11">
    <name type="scientific">Legionella sainthelensi</name>
    <dbReference type="NCBI Taxonomy" id="28087"/>
    <lineage>
        <taxon>Bacteria</taxon>
        <taxon>Pseudomonadati</taxon>
        <taxon>Pseudomonadota</taxon>
        <taxon>Gammaproteobacteria</taxon>
        <taxon>Legionellales</taxon>
        <taxon>Legionellaceae</taxon>
        <taxon>Legionella</taxon>
    </lineage>
</organism>
<dbReference type="Pfam" id="PF11604">
    <property type="entry name" value="CusF_Ec"/>
    <property type="match status" value="1"/>
</dbReference>
<dbReference type="PANTHER" id="PTHR30097:SF15">
    <property type="entry name" value="CATION EFFLUX SYSTEM PROTEIN CUSB"/>
    <property type="match status" value="1"/>
</dbReference>
<dbReference type="Pfam" id="PF25869">
    <property type="entry name" value="3HB_CusB"/>
    <property type="match status" value="1"/>
</dbReference>
<dbReference type="PANTHER" id="PTHR30097">
    <property type="entry name" value="CATION EFFLUX SYSTEM PROTEIN CUSB"/>
    <property type="match status" value="1"/>
</dbReference>
<dbReference type="eggNOG" id="COG0845">
    <property type="taxonomic scope" value="Bacteria"/>
</dbReference>
<dbReference type="NCBIfam" id="TIGR01730">
    <property type="entry name" value="RND_mfp"/>
    <property type="match status" value="1"/>
</dbReference>
<dbReference type="InterPro" id="IPR058791">
    <property type="entry name" value="3HB_CusB"/>
</dbReference>
<comment type="caution">
    <text evidence="10">The sequence shown here is derived from an EMBL/GenBank/DDBJ whole genome shotgun (WGS) entry which is preliminary data.</text>
</comment>
<keyword evidence="4" id="KW-0406">Ion transport</keyword>
<feature type="domain" description="CusB-like three alpha-helical bundle" evidence="6">
    <location>
        <begin position="159"/>
        <end position="204"/>
    </location>
</feature>
<dbReference type="GO" id="GO:0030288">
    <property type="term" value="C:outer membrane-bounded periplasmic space"/>
    <property type="evidence" value="ECO:0007669"/>
    <property type="project" value="TreeGrafter"/>
</dbReference>
<dbReference type="Gene3D" id="6.10.140.730">
    <property type="match status" value="1"/>
</dbReference>
<dbReference type="Pfam" id="PF19335">
    <property type="entry name" value="HMBD"/>
    <property type="match status" value="1"/>
</dbReference>
<evidence type="ECO:0000259" key="8">
    <source>
        <dbReference type="Pfam" id="PF25954"/>
    </source>
</evidence>
<dbReference type="InterPro" id="IPR058792">
    <property type="entry name" value="Beta-barrel_RND_2"/>
</dbReference>
<dbReference type="Gene3D" id="2.40.50.320">
    <property type="entry name" value="Copper binding periplasmic protein CusF"/>
    <property type="match status" value="1"/>
</dbReference>
<dbReference type="GO" id="GO:0046914">
    <property type="term" value="F:transition metal ion binding"/>
    <property type="evidence" value="ECO:0007669"/>
    <property type="project" value="TreeGrafter"/>
</dbReference>
<dbReference type="STRING" id="28087.Lsai_2715"/>
<dbReference type="GO" id="GO:0022857">
    <property type="term" value="F:transmembrane transporter activity"/>
    <property type="evidence" value="ECO:0007669"/>
    <property type="project" value="InterPro"/>
</dbReference>
<protein>
    <submittedName>
        <fullName evidence="10">Copper/silver efflux system, membrane fusion protein</fullName>
    </submittedName>
</protein>
<dbReference type="Gene3D" id="2.40.30.170">
    <property type="match status" value="1"/>
</dbReference>
<evidence type="ECO:0000313" key="11">
    <source>
        <dbReference type="Proteomes" id="UP000054621"/>
    </source>
</evidence>
<dbReference type="Proteomes" id="UP000054621">
    <property type="component" value="Unassembled WGS sequence"/>
</dbReference>
<dbReference type="FunFam" id="2.40.420.20:FF:000003">
    <property type="entry name" value="Cation efflux system protein cusB"/>
    <property type="match status" value="1"/>
</dbReference>
<dbReference type="InterPro" id="IPR042230">
    <property type="entry name" value="CusF_sf"/>
</dbReference>
<dbReference type="OrthoDB" id="9806939at2"/>
<feature type="domain" description="Heavy metal binding" evidence="5">
    <location>
        <begin position="44"/>
        <end position="70"/>
    </location>
</feature>
<dbReference type="GO" id="GO:0016020">
    <property type="term" value="C:membrane"/>
    <property type="evidence" value="ECO:0007669"/>
    <property type="project" value="InterPro"/>
</dbReference>
<sequence length="493" mass="55151">MKKYPLLIVGLALILGVILGRYSGHFTQMDESSNQIKAETKPLYWIDSMEPTIHYSKPGVSRMGMKLIPVYPDDNQSEDKSTVRISPAVVNNLGIRTALVTKGELAKEIRTVGYVEVNENEISHIHTYADGWVKKLFVKAVGDVVKKGQIVLQLYSPTLVNAQEEYLIALASKNQTLVDASYKRLQSFHISEQQIQQLKESRKSSHLIDIYPHQNGVVTMLNVREGMYVTNATEMLSIADLSCIWIIAQVFEEQANWIKVGESVEATLTAFPGTVWKGKVEYIYPDVDSVTRTLKVRFRFNNPEGLLKPNMYATITLLTTPKLNVISIPLEALIRSSEGDRVIVSLDDGRFQTKLVTVGIESGDKIEILSGLKEGEKVVVSGQFLIDSETNLKVGLERLNTSSIQSNTNQTTAEKNTSIQGKGIIKAINAATHTVTLQHESIPALNWPEMTMDFSVIEQVDLIHFKAGDRIQFILGKDKENHFVIQDIKRLSH</sequence>
<evidence type="ECO:0000256" key="2">
    <source>
        <dbReference type="ARBA" id="ARBA00022448"/>
    </source>
</evidence>
<reference evidence="10 11" key="1">
    <citation type="submission" date="2015-11" db="EMBL/GenBank/DDBJ databases">
        <title>Genomic analysis of 38 Legionella species identifies large and diverse effector repertoires.</title>
        <authorList>
            <person name="Burstein D."/>
            <person name="Amaro F."/>
            <person name="Zusman T."/>
            <person name="Lifshitz Z."/>
            <person name="Cohen O."/>
            <person name="Gilbert J.A."/>
            <person name="Pupko T."/>
            <person name="Shuman H.A."/>
            <person name="Segal G."/>
        </authorList>
    </citation>
    <scope>NUCLEOTIDE SEQUENCE [LARGE SCALE GENOMIC DNA]</scope>
    <source>
        <strain evidence="10 11">Mt.St.Helens-4</strain>
    </source>
</reference>
<keyword evidence="3" id="KW-0732">Signal</keyword>
<dbReference type="InterPro" id="IPR045800">
    <property type="entry name" value="HMBD"/>
</dbReference>
<evidence type="ECO:0000259" key="5">
    <source>
        <dbReference type="Pfam" id="PF19335"/>
    </source>
</evidence>
<proteinExistence type="inferred from homology"/>
<dbReference type="GO" id="GO:0015679">
    <property type="term" value="P:plasma membrane copper ion transport"/>
    <property type="evidence" value="ECO:0007669"/>
    <property type="project" value="TreeGrafter"/>
</dbReference>
<gene>
    <name evidence="10" type="primary">cusB</name>
    <name evidence="10" type="ORF">Lsai_2715</name>
</gene>
<dbReference type="InterPro" id="IPR058627">
    <property type="entry name" value="MdtA-like_C"/>
</dbReference>
<evidence type="ECO:0000256" key="1">
    <source>
        <dbReference type="ARBA" id="ARBA00009477"/>
    </source>
</evidence>
<dbReference type="InterPro" id="IPR021647">
    <property type="entry name" value="CusF_Ec"/>
</dbReference>
<dbReference type="Pfam" id="PF25919">
    <property type="entry name" value="BSH_CusB"/>
    <property type="match status" value="1"/>
</dbReference>
<feature type="domain" description="CusB-like beta-barrel" evidence="8">
    <location>
        <begin position="244"/>
        <end position="318"/>
    </location>
</feature>
<dbReference type="Gene3D" id="2.40.420.20">
    <property type="match status" value="1"/>
</dbReference>
<dbReference type="EMBL" id="LNYV01000036">
    <property type="protein sequence ID" value="KTD55123.1"/>
    <property type="molecule type" value="Genomic_DNA"/>
</dbReference>
<evidence type="ECO:0000313" key="10">
    <source>
        <dbReference type="EMBL" id="KTD55123.1"/>
    </source>
</evidence>
<dbReference type="Pfam" id="PF25967">
    <property type="entry name" value="RND-MFP_C"/>
    <property type="match status" value="1"/>
</dbReference>
<dbReference type="InterPro" id="IPR058790">
    <property type="entry name" value="BSH_CusB"/>
</dbReference>
<dbReference type="GO" id="GO:0060003">
    <property type="term" value="P:copper ion export"/>
    <property type="evidence" value="ECO:0007669"/>
    <property type="project" value="TreeGrafter"/>
</dbReference>
<feature type="domain" description="Multidrug resistance protein MdtA-like C-terminal permuted SH3" evidence="9">
    <location>
        <begin position="324"/>
        <end position="382"/>
    </location>
</feature>
<dbReference type="RefSeq" id="WP_027269520.1">
    <property type="nucleotide sequence ID" value="NZ_CAAAJE010000001.1"/>
</dbReference>
<accession>A0A0W0YF14</accession>
<dbReference type="FunFam" id="2.40.30.170:FF:000010">
    <property type="entry name" value="Efflux RND transporter periplasmic adaptor subunit"/>
    <property type="match status" value="1"/>
</dbReference>
<dbReference type="AlphaFoldDB" id="A0A0W0YF14"/>
<evidence type="ECO:0000259" key="6">
    <source>
        <dbReference type="Pfam" id="PF25869"/>
    </source>
</evidence>
<keyword evidence="2" id="KW-0813">Transport</keyword>
<dbReference type="Pfam" id="PF25954">
    <property type="entry name" value="Beta-barrel_RND_2"/>
    <property type="match status" value="1"/>
</dbReference>
<dbReference type="SUPFAM" id="SSF111369">
    <property type="entry name" value="HlyD-like secretion proteins"/>
    <property type="match status" value="1"/>
</dbReference>
<dbReference type="PATRIC" id="fig|28087.4.peg.2917"/>
<dbReference type="InterPro" id="IPR051909">
    <property type="entry name" value="MFP_Cation_Efflux"/>
</dbReference>
<evidence type="ECO:0000259" key="7">
    <source>
        <dbReference type="Pfam" id="PF25919"/>
    </source>
</evidence>
<dbReference type="InterPro" id="IPR006143">
    <property type="entry name" value="RND_pump_MFP"/>
</dbReference>
<comment type="similarity">
    <text evidence="1">Belongs to the membrane fusion protein (MFP) (TC 8.A.1) family.</text>
</comment>
<name>A0A0W0YF14_9GAMM</name>
<evidence type="ECO:0000259" key="9">
    <source>
        <dbReference type="Pfam" id="PF25967"/>
    </source>
</evidence>
<feature type="domain" description="CusB-like barrel-sandwich hybrid" evidence="7">
    <location>
        <begin position="123"/>
        <end position="239"/>
    </location>
</feature>